<dbReference type="SUPFAM" id="SSF54637">
    <property type="entry name" value="Thioesterase/thiol ester dehydrase-isomerase"/>
    <property type="match status" value="2"/>
</dbReference>
<dbReference type="GO" id="GO:0047617">
    <property type="term" value="F:fatty acyl-CoA hydrolase activity"/>
    <property type="evidence" value="ECO:0007669"/>
    <property type="project" value="TreeGrafter"/>
</dbReference>
<reference evidence="6" key="2">
    <citation type="journal article" date="2018" name="Environ. Sci. Technol.">
        <title>The Toxicogenome of Hyalella azteca: A Model for Sediment Ecotoxicology and Evolutionary Toxicology.</title>
        <authorList>
            <person name="Poynton H.C."/>
            <person name="Hasenbein S."/>
            <person name="Benoit J.B."/>
            <person name="Sepulveda M.S."/>
            <person name="Poelchau M.F."/>
            <person name="Hughes D.S.T."/>
            <person name="Murali S.C."/>
            <person name="Chen S."/>
            <person name="Glastad K.M."/>
            <person name="Goodisman M.A.D."/>
            <person name="Werren J.H."/>
            <person name="Vineis J.H."/>
            <person name="Bowen J.L."/>
            <person name="Friedrich M."/>
            <person name="Jones J."/>
            <person name="Robertson H.M."/>
            <person name="Feyereisen R."/>
            <person name="Mechler-Hickson A."/>
            <person name="Mathers N."/>
            <person name="Lee C.E."/>
            <person name="Colbourne J.K."/>
            <person name="Biales A."/>
            <person name="Johnston J.S."/>
            <person name="Wellborn G.A."/>
            <person name="Rosendale A.J."/>
            <person name="Cridge A.G."/>
            <person name="Munoz-Torres M.C."/>
            <person name="Bain P.A."/>
            <person name="Manny A.R."/>
            <person name="Major K.M."/>
            <person name="Lambert F.N."/>
            <person name="Vulpe C.D."/>
            <person name="Tuck P."/>
            <person name="Blalock B.J."/>
            <person name="Lin Y.Y."/>
            <person name="Smith M.E."/>
            <person name="Ochoa-Acuna H."/>
            <person name="Chen M.M."/>
            <person name="Childers C.P."/>
            <person name="Qu J."/>
            <person name="Dugan S."/>
            <person name="Lee S.L."/>
            <person name="Chao H."/>
            <person name="Dinh H."/>
            <person name="Han Y."/>
            <person name="Doddapaneni H."/>
            <person name="Worley K.C."/>
            <person name="Muzny D.M."/>
            <person name="Gibbs R.A."/>
            <person name="Richards S."/>
        </authorList>
    </citation>
    <scope>NUCLEOTIDE SEQUENCE</scope>
    <source>
        <strain evidence="6">HAZT.00-mixed</strain>
        <tissue evidence="6">Whole organism</tissue>
    </source>
</reference>
<name>A0A6A0H6J6_HYAAZ</name>
<dbReference type="InterPro" id="IPR033120">
    <property type="entry name" value="HOTDOG_ACOT"/>
</dbReference>
<evidence type="ECO:0000256" key="3">
    <source>
        <dbReference type="ARBA" id="ARBA00022801"/>
    </source>
</evidence>
<evidence type="ECO:0000256" key="1">
    <source>
        <dbReference type="ARBA" id="ARBA00010458"/>
    </source>
</evidence>
<dbReference type="AlphaFoldDB" id="A0A6A0H6J6"/>
<keyword evidence="4" id="KW-0809">Transit peptide</keyword>
<dbReference type="GO" id="GO:0005739">
    <property type="term" value="C:mitochondrion"/>
    <property type="evidence" value="ECO:0007669"/>
    <property type="project" value="TreeGrafter"/>
</dbReference>
<dbReference type="InterPro" id="IPR029069">
    <property type="entry name" value="HotDog_dom_sf"/>
</dbReference>
<comment type="caution">
    <text evidence="6">The sequence shown here is derived from an EMBL/GenBank/DDBJ whole genome shotgun (WGS) entry which is preliminary data.</text>
</comment>
<feature type="non-terminal residue" evidence="6">
    <location>
        <position position="1"/>
    </location>
</feature>
<keyword evidence="2" id="KW-0677">Repeat</keyword>
<evidence type="ECO:0000259" key="5">
    <source>
        <dbReference type="PROSITE" id="PS51770"/>
    </source>
</evidence>
<evidence type="ECO:0000313" key="6">
    <source>
        <dbReference type="EMBL" id="KAA0200829.1"/>
    </source>
</evidence>
<accession>A0A6A0H6J6</accession>
<keyword evidence="3" id="KW-0378">Hydrolase</keyword>
<evidence type="ECO:0000256" key="4">
    <source>
        <dbReference type="ARBA" id="ARBA00022946"/>
    </source>
</evidence>
<reference evidence="6" key="3">
    <citation type="submission" date="2019-06" db="EMBL/GenBank/DDBJ databases">
        <authorList>
            <person name="Poynton C."/>
            <person name="Hasenbein S."/>
            <person name="Benoit J.B."/>
            <person name="Sepulveda M.S."/>
            <person name="Poelchau M.F."/>
            <person name="Murali S.C."/>
            <person name="Chen S."/>
            <person name="Glastad K.M."/>
            <person name="Werren J.H."/>
            <person name="Vineis J.H."/>
            <person name="Bowen J.L."/>
            <person name="Friedrich M."/>
            <person name="Jones J."/>
            <person name="Robertson H.M."/>
            <person name="Feyereisen R."/>
            <person name="Mechler-Hickson A."/>
            <person name="Mathers N."/>
            <person name="Lee C.E."/>
            <person name="Colbourne J.K."/>
            <person name="Biales A."/>
            <person name="Johnston J.S."/>
            <person name="Wellborn G.A."/>
            <person name="Rosendale A.J."/>
            <person name="Cridge A.G."/>
            <person name="Munoz-Torres M.C."/>
            <person name="Bain P.A."/>
            <person name="Manny A.R."/>
            <person name="Major K.M."/>
            <person name="Lambert F.N."/>
            <person name="Vulpe C.D."/>
            <person name="Tuck P."/>
            <person name="Blalock B.J."/>
            <person name="Lin Y.-Y."/>
            <person name="Smith M.E."/>
            <person name="Ochoa-Acuna H."/>
            <person name="Chen M.-J.M."/>
            <person name="Childers C.P."/>
            <person name="Qu J."/>
            <person name="Dugan S."/>
            <person name="Lee S.L."/>
            <person name="Chao H."/>
            <person name="Dinh H."/>
            <person name="Han Y."/>
            <person name="Doddapaneni H."/>
            <person name="Worley K.C."/>
            <person name="Muzny D.M."/>
            <person name="Gibbs R.A."/>
            <person name="Richards S."/>
        </authorList>
    </citation>
    <scope>NUCLEOTIDE SEQUENCE</scope>
    <source>
        <strain evidence="6">HAZT.00-mixed</strain>
        <tissue evidence="6">Whole organism</tissue>
    </source>
</reference>
<dbReference type="Proteomes" id="UP000711488">
    <property type="component" value="Unassembled WGS sequence"/>
</dbReference>
<reference evidence="6" key="1">
    <citation type="submission" date="2014-08" db="EMBL/GenBank/DDBJ databases">
        <authorList>
            <person name="Murali S."/>
            <person name="Richards S."/>
            <person name="Bandaranaike D."/>
            <person name="Bellair M."/>
            <person name="Blankenburg K."/>
            <person name="Chao H."/>
            <person name="Dinh H."/>
            <person name="Doddapaneni H."/>
            <person name="Dugan-Rocha S."/>
            <person name="Elkadiri S."/>
            <person name="Gnanaolivu R."/>
            <person name="Hughes D."/>
            <person name="Lee S."/>
            <person name="Li M."/>
            <person name="Ming W."/>
            <person name="Munidasa M."/>
            <person name="Muniz J."/>
            <person name="Nguyen L."/>
            <person name="Osuji N."/>
            <person name="Pu L.-L."/>
            <person name="Puazo M."/>
            <person name="Skinner E."/>
            <person name="Qu C."/>
            <person name="Quiroz J."/>
            <person name="Raj R."/>
            <person name="Weissenberger G."/>
            <person name="Xin Y."/>
            <person name="Zou X."/>
            <person name="Han Y."/>
            <person name="Worley K."/>
            <person name="Muzny D."/>
            <person name="Gibbs R."/>
        </authorList>
    </citation>
    <scope>NUCLEOTIDE SEQUENCE</scope>
    <source>
        <strain evidence="6">HAZT.00-mixed</strain>
        <tissue evidence="6">Whole organism</tissue>
    </source>
</reference>
<comment type="similarity">
    <text evidence="1">Belongs to the acyl coenzyme A hydrolase family.</text>
</comment>
<evidence type="ECO:0000256" key="2">
    <source>
        <dbReference type="ARBA" id="ARBA00022737"/>
    </source>
</evidence>
<dbReference type="PANTHER" id="PTHR12655">
    <property type="entry name" value="ACYL-COA THIOESTERASE"/>
    <property type="match status" value="1"/>
</dbReference>
<dbReference type="OrthoDB" id="331699at2759"/>
<gene>
    <name evidence="6" type="ORF">HAZT_HAZT000286</name>
</gene>
<dbReference type="EMBL" id="JQDR03006028">
    <property type="protein sequence ID" value="KAA0200829.1"/>
    <property type="molecule type" value="Genomic_DNA"/>
</dbReference>
<dbReference type="CDD" id="cd03442">
    <property type="entry name" value="BFIT_BACH"/>
    <property type="match status" value="1"/>
</dbReference>
<feature type="domain" description="HotDog ACOT-type" evidence="5">
    <location>
        <begin position="245"/>
        <end position="347"/>
    </location>
</feature>
<dbReference type="Gene3D" id="3.10.129.10">
    <property type="entry name" value="Hotdog Thioesterase"/>
    <property type="match status" value="2"/>
</dbReference>
<dbReference type="PROSITE" id="PS51770">
    <property type="entry name" value="HOTDOG_ACOT"/>
    <property type="match status" value="1"/>
</dbReference>
<protein>
    <recommendedName>
        <fullName evidence="5">HotDog ACOT-type domain-containing protein</fullName>
    </recommendedName>
</protein>
<proteinExistence type="inferred from homology"/>
<organism evidence="6">
    <name type="scientific">Hyalella azteca</name>
    <name type="common">Amphipod</name>
    <dbReference type="NCBI Taxonomy" id="294128"/>
    <lineage>
        <taxon>Eukaryota</taxon>
        <taxon>Metazoa</taxon>
        <taxon>Ecdysozoa</taxon>
        <taxon>Arthropoda</taxon>
        <taxon>Crustacea</taxon>
        <taxon>Multicrustacea</taxon>
        <taxon>Malacostraca</taxon>
        <taxon>Eumalacostraca</taxon>
        <taxon>Peracarida</taxon>
        <taxon>Amphipoda</taxon>
        <taxon>Senticaudata</taxon>
        <taxon>Talitrida</taxon>
        <taxon>Talitroidea</taxon>
        <taxon>Hyalellidae</taxon>
        <taxon>Hyalella</taxon>
    </lineage>
</organism>
<sequence length="389" mass="44492">DSWDSAVIPLSTNKCLREKYITFNEGVRIGRLLEDLDVFSVLMTFFIPQLAWLCYRHVHNPRQAEHPDLPSPYIIVTGMMDRMDFCKGVKLDPNHDIRISGHVSWTGTSSIETVRIARDSFAVAFGCLLYMLISFKTGHGKNAPCEMINAFVTTAVFVFVARDPLNQGAAIINKLVPNTEEEKKIFEQGVLNKLSRKIVKEESLFKQPPNETEKNLVHELFLSMSNPKQHEFAPKRKPQGSRWISETKIKNIIMCHPEHRNRFGKVFGGFIMRKAIELAWTSALVHSGQRCTISHIDDVVFTRPVEVVYTDGEHMQVSTKASMMDPVTQTLSLTNIFHFTFAADSAVPPVLPCTYHEAMMYLDGRRHYQLVTGERRYYGQQESNEDRHD</sequence>
<dbReference type="GO" id="GO:0006637">
    <property type="term" value="P:acyl-CoA metabolic process"/>
    <property type="evidence" value="ECO:0007669"/>
    <property type="project" value="TreeGrafter"/>
</dbReference>
<dbReference type="PANTHER" id="PTHR12655:SF0">
    <property type="entry name" value="ACYL-COENZYME A THIOESTERASE 9, MITOCHONDRIAL"/>
    <property type="match status" value="1"/>
</dbReference>